<accession>A0A3B1DBD0</accession>
<feature type="transmembrane region" description="Helical" evidence="1">
    <location>
        <begin position="83"/>
        <end position="102"/>
    </location>
</feature>
<dbReference type="EMBL" id="UOGE01000114">
    <property type="protein sequence ID" value="VAX25977.1"/>
    <property type="molecule type" value="Genomic_DNA"/>
</dbReference>
<evidence type="ECO:0000256" key="1">
    <source>
        <dbReference type="SAM" id="Phobius"/>
    </source>
</evidence>
<keyword evidence="1" id="KW-0812">Transmembrane</keyword>
<feature type="transmembrane region" description="Helical" evidence="1">
    <location>
        <begin position="58"/>
        <end position="77"/>
    </location>
</feature>
<evidence type="ECO:0000313" key="2">
    <source>
        <dbReference type="EMBL" id="VAX25977.1"/>
    </source>
</evidence>
<proteinExistence type="predicted"/>
<keyword evidence="1" id="KW-0472">Membrane</keyword>
<dbReference type="AlphaFoldDB" id="A0A3B1DBD0"/>
<reference evidence="2" key="1">
    <citation type="submission" date="2018-06" db="EMBL/GenBank/DDBJ databases">
        <authorList>
            <person name="Zhirakovskaya E."/>
        </authorList>
    </citation>
    <scope>NUCLEOTIDE SEQUENCE</scope>
</reference>
<name>A0A3B1DBD0_9ZZZZ</name>
<feature type="transmembrane region" description="Helical" evidence="1">
    <location>
        <begin position="27"/>
        <end position="46"/>
    </location>
</feature>
<sequence length="108" mass="12357">MIKNIRYFIDNYTFDMLMKWAENADPIAVLLNPAILATIVIVFGLTAYQKTTYLGQQLILYLPAVGYLFVTIVIAKNDNISDAGPFFLAITSFFMVIGWLIWTRLLRN</sequence>
<organism evidence="2">
    <name type="scientific">hydrothermal vent metagenome</name>
    <dbReference type="NCBI Taxonomy" id="652676"/>
    <lineage>
        <taxon>unclassified sequences</taxon>
        <taxon>metagenomes</taxon>
        <taxon>ecological metagenomes</taxon>
    </lineage>
</organism>
<keyword evidence="1" id="KW-1133">Transmembrane helix</keyword>
<protein>
    <submittedName>
        <fullName evidence="2">Uncharacterized protein</fullName>
    </submittedName>
</protein>
<gene>
    <name evidence="2" type="ORF">MNBD_NITROSPINAE02-1646</name>
</gene>